<comment type="similarity">
    <text evidence="3 4">Belongs to the universal ribosomal protein uS15 family.</text>
</comment>
<dbReference type="KEGG" id="acil:ESZ_00191"/>
<evidence type="ECO:0000256" key="3">
    <source>
        <dbReference type="HAMAP-Rule" id="MF_01343"/>
    </source>
</evidence>
<protein>
    <recommendedName>
        <fullName evidence="3">Small ribosomal subunit protein uS15</fullName>
    </recommendedName>
</protein>
<keyword evidence="1 3" id="KW-0689">Ribosomal protein</keyword>
<evidence type="ECO:0000313" key="7">
    <source>
        <dbReference type="Proteomes" id="UP000509549"/>
    </source>
</evidence>
<dbReference type="Gene3D" id="6.10.250.3130">
    <property type="match status" value="1"/>
</dbReference>
<evidence type="ECO:0000313" key="6">
    <source>
        <dbReference type="EMBL" id="CAB3976391.1"/>
    </source>
</evidence>
<evidence type="ECO:0000256" key="1">
    <source>
        <dbReference type="ARBA" id="ARBA00022980"/>
    </source>
</evidence>
<name>A0A6J5JXT2_9GAMM</name>
<comment type="function">
    <text evidence="3">Forms an intersubunit bridge (bridge B4) with the 23S rRNA of the 50S subunit in the ribosome.</text>
</comment>
<proteinExistence type="inferred from homology"/>
<dbReference type="InterPro" id="IPR009068">
    <property type="entry name" value="uS15_NS1_RNA-bd_sf"/>
</dbReference>
<dbReference type="Gene3D" id="1.10.287.10">
    <property type="entry name" value="S15/NS1, RNA-binding"/>
    <property type="match status" value="1"/>
</dbReference>
<dbReference type="CDD" id="cd00353">
    <property type="entry name" value="Ribosomal_S15p_S13e"/>
    <property type="match status" value="1"/>
</dbReference>
<dbReference type="SMART" id="SM01387">
    <property type="entry name" value="Ribosomal_S15"/>
    <property type="match status" value="1"/>
</dbReference>
<dbReference type="EMBL" id="LR794158">
    <property type="protein sequence ID" value="CAB3976391.1"/>
    <property type="molecule type" value="Genomic_DNA"/>
</dbReference>
<dbReference type="NCBIfam" id="TIGR00952">
    <property type="entry name" value="S15_bact"/>
    <property type="match status" value="1"/>
</dbReference>
<dbReference type="HAMAP" id="MF_01343_B">
    <property type="entry name" value="Ribosomal_uS15_B"/>
    <property type="match status" value="1"/>
</dbReference>
<comment type="subunit">
    <text evidence="3">Part of the 30S ribosomal subunit. Forms a bridge to the 50S subunit in the 70S ribosome, contacting the 23S rRNA.</text>
</comment>
<dbReference type="PANTHER" id="PTHR23321">
    <property type="entry name" value="RIBOSOMAL PROTEIN S15, BACTERIAL AND ORGANELLAR"/>
    <property type="match status" value="1"/>
</dbReference>
<sequence>MSSELNTNKKEIVDNLKMHNKDCGSSIVQISSLSFEIDMLTTHLKKFKKDNHSKIGLIKKVNLRKSLLKYLKIKDKEKYDHITKYLNIRK</sequence>
<dbReference type="GO" id="GO:0006412">
    <property type="term" value="P:translation"/>
    <property type="evidence" value="ECO:0007669"/>
    <property type="project" value="UniProtKB-UniRule"/>
</dbReference>
<dbReference type="GO" id="GO:0003735">
    <property type="term" value="F:structural constituent of ribosome"/>
    <property type="evidence" value="ECO:0007669"/>
    <property type="project" value="InterPro"/>
</dbReference>
<keyword evidence="3 5" id="KW-0694">RNA-binding</keyword>
<keyword evidence="7" id="KW-1185">Reference proteome</keyword>
<dbReference type="PROSITE" id="PS00362">
    <property type="entry name" value="RIBOSOMAL_S15"/>
    <property type="match status" value="1"/>
</dbReference>
<gene>
    <name evidence="3 6" type="primary">rpsO</name>
    <name evidence="6" type="ORF">ESZ_00191</name>
</gene>
<dbReference type="InterPro" id="IPR000589">
    <property type="entry name" value="Ribosomal_uS15"/>
</dbReference>
<dbReference type="Proteomes" id="UP000509549">
    <property type="component" value="Chromosome"/>
</dbReference>
<dbReference type="SUPFAM" id="SSF47060">
    <property type="entry name" value="S15/NS1 RNA-binding domain"/>
    <property type="match status" value="1"/>
</dbReference>
<evidence type="ECO:0000256" key="2">
    <source>
        <dbReference type="ARBA" id="ARBA00023274"/>
    </source>
</evidence>
<comment type="function">
    <text evidence="3 5">One of the primary rRNA binding proteins, it binds directly to 16S rRNA where it helps nucleate assembly of the platform of the 30S subunit by binding and bridging several RNA helices of the 16S rRNA.</text>
</comment>
<dbReference type="RefSeq" id="WP_176604921.1">
    <property type="nucleotide sequence ID" value="NZ_LR794158.1"/>
</dbReference>
<evidence type="ECO:0000256" key="4">
    <source>
        <dbReference type="RuleBase" id="RU003919"/>
    </source>
</evidence>
<keyword evidence="3 5" id="KW-0699">rRNA-binding</keyword>
<dbReference type="PANTHER" id="PTHR23321:SF26">
    <property type="entry name" value="SMALL RIBOSOMAL SUBUNIT PROTEIN US15M"/>
    <property type="match status" value="1"/>
</dbReference>
<reference evidence="6 7" key="1">
    <citation type="submission" date="2020-04" db="EMBL/GenBank/DDBJ databases">
        <authorList>
            <person name="Graf S J."/>
        </authorList>
    </citation>
    <scope>NUCLEOTIDE SEQUENCE [LARGE SCALE GENOMIC DNA]</scope>
    <source>
        <strain evidence="6">1</strain>
    </source>
</reference>
<organism evidence="6 7">
    <name type="scientific">Candidatus Azoamicus ciliaticola</name>
    <dbReference type="NCBI Taxonomy" id="2652803"/>
    <lineage>
        <taxon>Bacteria</taxon>
        <taxon>Pseudomonadati</taxon>
        <taxon>Pseudomonadota</taxon>
        <taxon>Gammaproteobacteria</taxon>
        <taxon>Candidatus Azoamicaceae</taxon>
        <taxon>Candidatus Azoamicus</taxon>
    </lineage>
</organism>
<dbReference type="AlphaFoldDB" id="A0A6J5JXT2"/>
<evidence type="ECO:0000256" key="5">
    <source>
        <dbReference type="RuleBase" id="RU004524"/>
    </source>
</evidence>
<dbReference type="InterPro" id="IPR005290">
    <property type="entry name" value="Ribosomal_uS15_bac-type"/>
</dbReference>
<accession>A0A6J5JXT2</accession>
<keyword evidence="2 3" id="KW-0687">Ribonucleoprotein</keyword>
<dbReference type="Pfam" id="PF00312">
    <property type="entry name" value="Ribosomal_S15"/>
    <property type="match status" value="1"/>
</dbReference>
<dbReference type="GO" id="GO:0019843">
    <property type="term" value="F:rRNA binding"/>
    <property type="evidence" value="ECO:0007669"/>
    <property type="project" value="UniProtKB-UniRule"/>
</dbReference>
<dbReference type="GO" id="GO:0022627">
    <property type="term" value="C:cytosolic small ribosomal subunit"/>
    <property type="evidence" value="ECO:0007669"/>
    <property type="project" value="TreeGrafter"/>
</dbReference>